<dbReference type="GeneID" id="75691583"/>
<reference evidence="1 2" key="1">
    <citation type="submission" date="2021-04" db="EMBL/GenBank/DDBJ databases">
        <authorList>
            <person name="Shkoporov A.N."/>
            <person name="Stockdale S.R."/>
            <person name="Guerin E."/>
            <person name="Ross R.P."/>
            <person name="Hill C."/>
        </authorList>
    </citation>
    <scope>NUCLEOTIDE SEQUENCE [LARGE SCALE GENOMIC DNA]</scope>
    <source>
        <strain evidence="2">cr17_1</strain>
    </source>
</reference>
<accession>A0AAE7RZW9</accession>
<dbReference type="Gene3D" id="2.70.40.10">
    <property type="match status" value="1"/>
</dbReference>
<dbReference type="KEGG" id="vg:75691583"/>
<keyword evidence="2" id="KW-1185">Reference proteome</keyword>
<sequence>MEQNSQNSVKVTYEIVDPKVNETTIKIVNAYREEEKKSPIDNILPIYANPDDAGADIYATSCEYDEKNDCWVYGTNFRFEPPKGWYLEFRPRSSNRKTDCYLANTPATGDYGYRGEYLFCFKDRTSKNIRNAINSIINFINAYFNVYSDNIGISNKFLEIINKFKIHNNPPYKVGERIGQMFCFPYYKIEFVEGKLNPEETERGAGGHGSTGR</sequence>
<proteinExistence type="predicted"/>
<name>A0AAE7RZW9_9CAUD</name>
<organism evidence="1 2">
    <name type="scientific">uncultured phage cr17_1</name>
    <dbReference type="NCBI Taxonomy" id="2986404"/>
    <lineage>
        <taxon>Viruses</taxon>
        <taxon>Duplodnaviria</taxon>
        <taxon>Heunggongvirae</taxon>
        <taxon>Uroviricota</taxon>
        <taxon>Caudoviricetes</taxon>
        <taxon>Crassvirales</taxon>
        <taxon>Intestiviridae</taxon>
        <taxon>Crudevirinae</taxon>
        <taxon>Endlipuvirus</taxon>
        <taxon>Endlipuvirus intestinihominis</taxon>
    </lineage>
</organism>
<gene>
    <name evidence="1" type="primary">gp_25568</name>
</gene>
<dbReference type="EMBL" id="MZ130488">
    <property type="protein sequence ID" value="QWM90308.1"/>
    <property type="molecule type" value="Genomic_DNA"/>
</dbReference>
<protein>
    <submittedName>
        <fullName evidence="1">Deoxyuridine 5-triphosphate nucleotidohydrolase</fullName>
    </submittedName>
</protein>
<evidence type="ECO:0000313" key="2">
    <source>
        <dbReference type="Proteomes" id="UP000827442"/>
    </source>
</evidence>
<dbReference type="Proteomes" id="UP000827442">
    <property type="component" value="Segment"/>
</dbReference>
<evidence type="ECO:0000313" key="1">
    <source>
        <dbReference type="EMBL" id="QWM90308.1"/>
    </source>
</evidence>
<dbReference type="RefSeq" id="YP_010359880.1">
    <property type="nucleotide sequence ID" value="NC_062778.1"/>
</dbReference>
<dbReference type="SUPFAM" id="SSF51283">
    <property type="entry name" value="dUTPase-like"/>
    <property type="match status" value="1"/>
</dbReference>
<dbReference type="InterPro" id="IPR036157">
    <property type="entry name" value="dUTPase-like_sf"/>
</dbReference>